<dbReference type="SUPFAM" id="SSF56801">
    <property type="entry name" value="Acetyl-CoA synthetase-like"/>
    <property type="match status" value="1"/>
</dbReference>
<dbReference type="PANTHER" id="PTHR43767">
    <property type="entry name" value="LONG-CHAIN-FATTY-ACID--COA LIGASE"/>
    <property type="match status" value="1"/>
</dbReference>
<proteinExistence type="predicted"/>
<dbReference type="InterPro" id="IPR025110">
    <property type="entry name" value="AMP-bd_C"/>
</dbReference>
<gene>
    <name evidence="3" type="ORF">JJB11_01235</name>
</gene>
<name>A0A934WJI7_9BURK</name>
<dbReference type="InterPro" id="IPR042099">
    <property type="entry name" value="ANL_N_sf"/>
</dbReference>
<sequence length="532" mass="57410">MSQPLHDVIAAHARATPDKTAIVWYGREIGYGELARLIDGCAAVLADMGVQAGDRVALFMQNCPQYIIAHFGIQKLGAIACPCSPLFKSHELAYQLGDLEPKVVIAADVLSPVVESVRAQAPIGDVLLVHYQDLLPPAPTYPVPDEMRTARGIADGKMDFLARIAAADALPRPAPPAIGSDDVAMLIYTSGTTGRPKGAMLTHGNVLFKTAGSVRFMGITAGDVHLAIPPLYHISGMLCGFDMPLFSGGTLVLHYRFDALSALASIERHRVTYWKSIAPMLVAAMKLETARRFDLSSLRITTATSFGVRATPQMSRDWAAFSGGCEVSESGYGLTETHTFDAMMPRDAVRWGAAGKIVPGVDCRIVDPASGREQPPGAQGEILLRSPGNFRGYWRQPEKTLETLRDGWVHTGDIGTLDADGYLTWLGRIKELIKVSGYSVFPEDVEAILMKHPQVEQVAAAGVSDATKGEVVHAFVVLKAGAAGALTEEALIAWCRDNMSTYKVPRRIEFRPHLPKTASGKVIRRELTGATQ</sequence>
<reference evidence="3" key="1">
    <citation type="journal article" date="2012" name="J. Microbiol. Biotechnol.">
        <title>Ramlibacter ginsenosidimutans sp. nov., with ginsenoside-converting activity.</title>
        <authorList>
            <person name="Wang L."/>
            <person name="An D.S."/>
            <person name="Kim S.G."/>
            <person name="Jin F.X."/>
            <person name="Kim S.C."/>
            <person name="Lee S.T."/>
            <person name="Im W.T."/>
        </authorList>
    </citation>
    <scope>NUCLEOTIDE SEQUENCE</scope>
    <source>
        <strain evidence="3">KACC 17527</strain>
    </source>
</reference>
<evidence type="ECO:0000259" key="2">
    <source>
        <dbReference type="Pfam" id="PF13193"/>
    </source>
</evidence>
<dbReference type="InterPro" id="IPR020845">
    <property type="entry name" value="AMP-binding_CS"/>
</dbReference>
<dbReference type="EMBL" id="JAEPWM010000001">
    <property type="protein sequence ID" value="MBK6004699.1"/>
    <property type="molecule type" value="Genomic_DNA"/>
</dbReference>
<accession>A0A934WJI7</accession>
<dbReference type="AlphaFoldDB" id="A0A934WJI7"/>
<evidence type="ECO:0000259" key="1">
    <source>
        <dbReference type="Pfam" id="PF00501"/>
    </source>
</evidence>
<feature type="domain" description="AMP-dependent synthetase/ligase" evidence="1">
    <location>
        <begin position="11"/>
        <end position="394"/>
    </location>
</feature>
<protein>
    <submittedName>
        <fullName evidence="3">AMP-binding protein</fullName>
    </submittedName>
</protein>
<dbReference type="GO" id="GO:0016878">
    <property type="term" value="F:acid-thiol ligase activity"/>
    <property type="evidence" value="ECO:0007669"/>
    <property type="project" value="UniProtKB-ARBA"/>
</dbReference>
<feature type="domain" description="AMP-binding enzyme C-terminal" evidence="2">
    <location>
        <begin position="445"/>
        <end position="521"/>
    </location>
</feature>
<dbReference type="PANTHER" id="PTHR43767:SF1">
    <property type="entry name" value="NONRIBOSOMAL PEPTIDE SYNTHASE PES1 (EUROFUNG)-RELATED"/>
    <property type="match status" value="1"/>
</dbReference>
<dbReference type="RefSeq" id="WP_201166084.1">
    <property type="nucleotide sequence ID" value="NZ_JAEPWM010000001.1"/>
</dbReference>
<evidence type="ECO:0000313" key="3">
    <source>
        <dbReference type="EMBL" id="MBK6004699.1"/>
    </source>
</evidence>
<dbReference type="Pfam" id="PF00501">
    <property type="entry name" value="AMP-binding"/>
    <property type="match status" value="1"/>
</dbReference>
<dbReference type="InterPro" id="IPR045851">
    <property type="entry name" value="AMP-bd_C_sf"/>
</dbReference>
<evidence type="ECO:0000313" key="4">
    <source>
        <dbReference type="Proteomes" id="UP000630528"/>
    </source>
</evidence>
<comment type="caution">
    <text evidence="3">The sequence shown here is derived from an EMBL/GenBank/DDBJ whole genome shotgun (WGS) entry which is preliminary data.</text>
</comment>
<dbReference type="Pfam" id="PF13193">
    <property type="entry name" value="AMP-binding_C"/>
    <property type="match status" value="1"/>
</dbReference>
<dbReference type="PROSITE" id="PS00455">
    <property type="entry name" value="AMP_BINDING"/>
    <property type="match status" value="1"/>
</dbReference>
<dbReference type="InterPro" id="IPR000873">
    <property type="entry name" value="AMP-dep_synth/lig_dom"/>
</dbReference>
<dbReference type="Proteomes" id="UP000630528">
    <property type="component" value="Unassembled WGS sequence"/>
</dbReference>
<reference evidence="3" key="2">
    <citation type="submission" date="2021-01" db="EMBL/GenBank/DDBJ databases">
        <authorList>
            <person name="Kang M."/>
        </authorList>
    </citation>
    <scope>NUCLEOTIDE SEQUENCE</scope>
    <source>
        <strain evidence="3">KACC 17527</strain>
    </source>
</reference>
<dbReference type="Gene3D" id="3.40.50.12780">
    <property type="entry name" value="N-terminal domain of ligase-like"/>
    <property type="match status" value="1"/>
</dbReference>
<dbReference type="Gene3D" id="3.30.300.30">
    <property type="match status" value="1"/>
</dbReference>
<dbReference type="InterPro" id="IPR050237">
    <property type="entry name" value="ATP-dep_AMP-bd_enzyme"/>
</dbReference>
<organism evidence="3 4">
    <name type="scientific">Ramlibacter ginsenosidimutans</name>
    <dbReference type="NCBI Taxonomy" id="502333"/>
    <lineage>
        <taxon>Bacteria</taxon>
        <taxon>Pseudomonadati</taxon>
        <taxon>Pseudomonadota</taxon>
        <taxon>Betaproteobacteria</taxon>
        <taxon>Burkholderiales</taxon>
        <taxon>Comamonadaceae</taxon>
        <taxon>Ramlibacter</taxon>
    </lineage>
</organism>
<keyword evidence="4" id="KW-1185">Reference proteome</keyword>